<proteinExistence type="predicted"/>
<organism evidence="1 2">
    <name type="scientific">Sphaerisporangium flaviroseum</name>
    <dbReference type="NCBI Taxonomy" id="509199"/>
    <lineage>
        <taxon>Bacteria</taxon>
        <taxon>Bacillati</taxon>
        <taxon>Actinomycetota</taxon>
        <taxon>Actinomycetes</taxon>
        <taxon>Streptosporangiales</taxon>
        <taxon>Streptosporangiaceae</taxon>
        <taxon>Sphaerisporangium</taxon>
    </lineage>
</organism>
<evidence type="ECO:0000313" key="2">
    <source>
        <dbReference type="Proteomes" id="UP001500888"/>
    </source>
</evidence>
<reference evidence="2" key="1">
    <citation type="journal article" date="2019" name="Int. J. Syst. Evol. Microbiol.">
        <title>The Global Catalogue of Microorganisms (GCM) 10K type strain sequencing project: providing services to taxonomists for standard genome sequencing and annotation.</title>
        <authorList>
            <consortium name="The Broad Institute Genomics Platform"/>
            <consortium name="The Broad Institute Genome Sequencing Center for Infectious Disease"/>
            <person name="Wu L."/>
            <person name="Ma J."/>
        </authorList>
    </citation>
    <scope>NUCLEOTIDE SEQUENCE [LARGE SCALE GENOMIC DNA]</scope>
    <source>
        <strain evidence="2">JCM 16908</strain>
    </source>
</reference>
<protein>
    <submittedName>
        <fullName evidence="1">Uncharacterized protein</fullName>
    </submittedName>
</protein>
<comment type="caution">
    <text evidence="1">The sequence shown here is derived from an EMBL/GenBank/DDBJ whole genome shotgun (WGS) entry which is preliminary data.</text>
</comment>
<sequence length="117" mass="12630">MPAPGARPARRPFCGPNGRGLASKGYLIEAFGQPCVDDEEELPDSADVIEHRLGIGGLCPLVPADWNEDTFYGLVEVFHDLVSLGDGSITIQHVRLAPIRVPRSARAEFCTDGNSTR</sequence>
<dbReference type="EMBL" id="BAAAZR010000044">
    <property type="protein sequence ID" value="GAA3840704.1"/>
    <property type="molecule type" value="Genomic_DNA"/>
</dbReference>
<name>A0ABP7JCQ4_9ACTN</name>
<dbReference type="Proteomes" id="UP001500888">
    <property type="component" value="Unassembled WGS sequence"/>
</dbReference>
<evidence type="ECO:0000313" key="1">
    <source>
        <dbReference type="EMBL" id="GAA3840704.1"/>
    </source>
</evidence>
<accession>A0ABP7JCQ4</accession>
<keyword evidence="2" id="KW-1185">Reference proteome</keyword>
<gene>
    <name evidence="1" type="ORF">GCM10022226_74010</name>
</gene>